<feature type="transmembrane region" description="Helical" evidence="1">
    <location>
        <begin position="242"/>
        <end position="263"/>
    </location>
</feature>
<dbReference type="PANTHER" id="PTHR40465:SF1">
    <property type="entry name" value="DUF6534 DOMAIN-CONTAINING PROTEIN"/>
    <property type="match status" value="1"/>
</dbReference>
<evidence type="ECO:0000313" key="3">
    <source>
        <dbReference type="EMBL" id="KAJ7087627.1"/>
    </source>
</evidence>
<protein>
    <recommendedName>
        <fullName evidence="2">DUF6534 domain-containing protein</fullName>
    </recommendedName>
</protein>
<feature type="transmembrane region" description="Helical" evidence="1">
    <location>
        <begin position="176"/>
        <end position="197"/>
    </location>
</feature>
<gene>
    <name evidence="3" type="ORF">B0H15DRAFT_299283</name>
</gene>
<dbReference type="InterPro" id="IPR045339">
    <property type="entry name" value="DUF6534"/>
</dbReference>
<evidence type="ECO:0000259" key="2">
    <source>
        <dbReference type="Pfam" id="PF20152"/>
    </source>
</evidence>
<sequence length="319" mass="35355">MSAAAPPGAAPQVPAVIIHALNNLLGPWFIGIMISSVIFGVTCLQMYLYFSKFSAKDPVFLKVFVAFLLAIEVLHVVLLGVSYYTASITNFGNFVEIFLGPWSLRAQIVIGVFLGTMVQMFYAYRIYVLSHKSPWLSIVIILTSIAALVCTIIYTYKASLIEKFDNNAEVVPWSTSSLSLEVACDIMITIGMVTNLWNGRTEFSKTNRALHILITYTINTGALTMVFAALTLIFWLASKTTLIYALFFFILVRLYGCSFMSILNSRDYVRKQLNNHQMVTIPSNSTRTAHGSEAETKNIETYGTLAFATPSHPSGFNAV</sequence>
<feature type="transmembrane region" description="Helical" evidence="1">
    <location>
        <begin position="209"/>
        <end position="236"/>
    </location>
</feature>
<feature type="transmembrane region" description="Helical" evidence="1">
    <location>
        <begin position="135"/>
        <end position="156"/>
    </location>
</feature>
<dbReference type="AlphaFoldDB" id="A0AAD6XU63"/>
<feature type="transmembrane region" description="Helical" evidence="1">
    <location>
        <begin position="59"/>
        <end position="84"/>
    </location>
</feature>
<feature type="transmembrane region" description="Helical" evidence="1">
    <location>
        <begin position="28"/>
        <end position="50"/>
    </location>
</feature>
<accession>A0AAD6XU63</accession>
<feature type="domain" description="DUF6534" evidence="2">
    <location>
        <begin position="182"/>
        <end position="268"/>
    </location>
</feature>
<dbReference type="Proteomes" id="UP001222325">
    <property type="component" value="Unassembled WGS sequence"/>
</dbReference>
<dbReference type="Pfam" id="PF20152">
    <property type="entry name" value="DUF6534"/>
    <property type="match status" value="1"/>
</dbReference>
<dbReference type="EMBL" id="JARJCN010000028">
    <property type="protein sequence ID" value="KAJ7087627.1"/>
    <property type="molecule type" value="Genomic_DNA"/>
</dbReference>
<organism evidence="3 4">
    <name type="scientific">Mycena belliarum</name>
    <dbReference type="NCBI Taxonomy" id="1033014"/>
    <lineage>
        <taxon>Eukaryota</taxon>
        <taxon>Fungi</taxon>
        <taxon>Dikarya</taxon>
        <taxon>Basidiomycota</taxon>
        <taxon>Agaricomycotina</taxon>
        <taxon>Agaricomycetes</taxon>
        <taxon>Agaricomycetidae</taxon>
        <taxon>Agaricales</taxon>
        <taxon>Marasmiineae</taxon>
        <taxon>Mycenaceae</taxon>
        <taxon>Mycena</taxon>
    </lineage>
</organism>
<evidence type="ECO:0000313" key="4">
    <source>
        <dbReference type="Proteomes" id="UP001222325"/>
    </source>
</evidence>
<dbReference type="PANTHER" id="PTHR40465">
    <property type="entry name" value="CHROMOSOME 1, WHOLE GENOME SHOTGUN SEQUENCE"/>
    <property type="match status" value="1"/>
</dbReference>
<comment type="caution">
    <text evidence="3">The sequence shown here is derived from an EMBL/GenBank/DDBJ whole genome shotgun (WGS) entry which is preliminary data.</text>
</comment>
<keyword evidence="1" id="KW-0812">Transmembrane</keyword>
<feature type="transmembrane region" description="Helical" evidence="1">
    <location>
        <begin position="104"/>
        <end position="123"/>
    </location>
</feature>
<proteinExistence type="predicted"/>
<evidence type="ECO:0000256" key="1">
    <source>
        <dbReference type="SAM" id="Phobius"/>
    </source>
</evidence>
<keyword evidence="4" id="KW-1185">Reference proteome</keyword>
<name>A0AAD6XU63_9AGAR</name>
<keyword evidence="1" id="KW-1133">Transmembrane helix</keyword>
<reference evidence="3" key="1">
    <citation type="submission" date="2023-03" db="EMBL/GenBank/DDBJ databases">
        <title>Massive genome expansion in bonnet fungi (Mycena s.s.) driven by repeated elements and novel gene families across ecological guilds.</title>
        <authorList>
            <consortium name="Lawrence Berkeley National Laboratory"/>
            <person name="Harder C.B."/>
            <person name="Miyauchi S."/>
            <person name="Viragh M."/>
            <person name="Kuo A."/>
            <person name="Thoen E."/>
            <person name="Andreopoulos B."/>
            <person name="Lu D."/>
            <person name="Skrede I."/>
            <person name="Drula E."/>
            <person name="Henrissat B."/>
            <person name="Morin E."/>
            <person name="Kohler A."/>
            <person name="Barry K."/>
            <person name="LaButti K."/>
            <person name="Morin E."/>
            <person name="Salamov A."/>
            <person name="Lipzen A."/>
            <person name="Mereny Z."/>
            <person name="Hegedus B."/>
            <person name="Baldrian P."/>
            <person name="Stursova M."/>
            <person name="Weitz H."/>
            <person name="Taylor A."/>
            <person name="Grigoriev I.V."/>
            <person name="Nagy L.G."/>
            <person name="Martin F."/>
            <person name="Kauserud H."/>
        </authorList>
    </citation>
    <scope>NUCLEOTIDE SEQUENCE</scope>
    <source>
        <strain evidence="3">CBHHK173m</strain>
    </source>
</reference>
<keyword evidence="1" id="KW-0472">Membrane</keyword>